<comment type="caution">
    <text evidence="1">The sequence shown here is derived from an EMBL/GenBank/DDBJ whole genome shotgun (WGS) entry which is preliminary data.</text>
</comment>
<proteinExistence type="predicted"/>
<accession>A0AAD7KGU2</accession>
<reference evidence="1" key="1">
    <citation type="submission" date="2023-03" db="EMBL/GenBank/DDBJ databases">
        <title>Massive genome expansion in bonnet fungi (Mycena s.s.) driven by repeated elements and novel gene families across ecological guilds.</title>
        <authorList>
            <consortium name="Lawrence Berkeley National Laboratory"/>
            <person name="Harder C.B."/>
            <person name="Miyauchi S."/>
            <person name="Viragh M."/>
            <person name="Kuo A."/>
            <person name="Thoen E."/>
            <person name="Andreopoulos B."/>
            <person name="Lu D."/>
            <person name="Skrede I."/>
            <person name="Drula E."/>
            <person name="Henrissat B."/>
            <person name="Morin E."/>
            <person name="Kohler A."/>
            <person name="Barry K."/>
            <person name="LaButti K."/>
            <person name="Morin E."/>
            <person name="Salamov A."/>
            <person name="Lipzen A."/>
            <person name="Mereny Z."/>
            <person name="Hegedus B."/>
            <person name="Baldrian P."/>
            <person name="Stursova M."/>
            <person name="Weitz H."/>
            <person name="Taylor A."/>
            <person name="Grigoriev I.V."/>
            <person name="Nagy L.G."/>
            <person name="Martin F."/>
            <person name="Kauserud H."/>
        </authorList>
    </citation>
    <scope>NUCLEOTIDE SEQUENCE</scope>
    <source>
        <strain evidence="1">CBHHK188m</strain>
    </source>
</reference>
<organism evidence="1 2">
    <name type="scientific">Mycena maculata</name>
    <dbReference type="NCBI Taxonomy" id="230809"/>
    <lineage>
        <taxon>Eukaryota</taxon>
        <taxon>Fungi</taxon>
        <taxon>Dikarya</taxon>
        <taxon>Basidiomycota</taxon>
        <taxon>Agaricomycotina</taxon>
        <taxon>Agaricomycetes</taxon>
        <taxon>Agaricomycetidae</taxon>
        <taxon>Agaricales</taxon>
        <taxon>Marasmiineae</taxon>
        <taxon>Mycenaceae</taxon>
        <taxon>Mycena</taxon>
    </lineage>
</organism>
<gene>
    <name evidence="1" type="ORF">DFH07DRAFT_4128</name>
</gene>
<sequence length="184" mass="20158">MGGCLEQWRGARWAVRISVFEREHVLNSSCALSGLMLHFPFLVLNSPSPLLLTTSVTLFLGPGILHSPARKIRTHARSQCHSGDGLPGHRPITDFQISVHGLCFLASNSSPSMGIRALPGQLSTNDCSVFGFESGDSAQCYFTVTGHNPLLYHVGDVPRDLREMHRVSRPQNRRYDSPHGVNGA</sequence>
<dbReference type="EMBL" id="JARJLG010000001">
    <property type="protein sequence ID" value="KAJ7785156.1"/>
    <property type="molecule type" value="Genomic_DNA"/>
</dbReference>
<evidence type="ECO:0000313" key="1">
    <source>
        <dbReference type="EMBL" id="KAJ7785156.1"/>
    </source>
</evidence>
<dbReference type="AlphaFoldDB" id="A0AAD7KGU2"/>
<evidence type="ECO:0000313" key="2">
    <source>
        <dbReference type="Proteomes" id="UP001215280"/>
    </source>
</evidence>
<name>A0AAD7KGU2_9AGAR</name>
<keyword evidence="2" id="KW-1185">Reference proteome</keyword>
<protein>
    <submittedName>
        <fullName evidence="1">Uncharacterized protein</fullName>
    </submittedName>
</protein>
<dbReference type="Proteomes" id="UP001215280">
    <property type="component" value="Unassembled WGS sequence"/>
</dbReference>